<proteinExistence type="predicted"/>
<feature type="transmembrane region" description="Helical" evidence="12">
    <location>
        <begin position="21"/>
        <end position="42"/>
    </location>
</feature>
<keyword evidence="5" id="KW-0597">Phosphoprotein</keyword>
<evidence type="ECO:0000256" key="2">
    <source>
        <dbReference type="ARBA" id="ARBA00004651"/>
    </source>
</evidence>
<keyword evidence="8 15" id="KW-0418">Kinase</keyword>
<dbReference type="EMBL" id="BMEX01000004">
    <property type="protein sequence ID" value="GGA42717.1"/>
    <property type="molecule type" value="Genomic_DNA"/>
</dbReference>
<dbReference type="EC" id="2.7.13.3" evidence="3"/>
<comment type="catalytic activity">
    <reaction evidence="1">
        <text>ATP + protein L-histidine = ADP + protein N-phospho-L-histidine.</text>
        <dbReference type="EC" id="2.7.13.3"/>
    </reaction>
</comment>
<protein>
    <recommendedName>
        <fullName evidence="3">histidine kinase</fullName>
        <ecNumber evidence="3">2.7.13.3</ecNumber>
    </recommendedName>
</protein>
<dbReference type="CDD" id="cd00082">
    <property type="entry name" value="HisKA"/>
    <property type="match status" value="1"/>
</dbReference>
<evidence type="ECO:0000256" key="12">
    <source>
        <dbReference type="SAM" id="Phobius"/>
    </source>
</evidence>
<evidence type="ECO:0000256" key="6">
    <source>
        <dbReference type="ARBA" id="ARBA00022679"/>
    </source>
</evidence>
<dbReference type="InterPro" id="IPR003661">
    <property type="entry name" value="HisK_dim/P_dom"/>
</dbReference>
<sequence length="487" mass="55208">MGKKMTDTPKPLRRQFITQALWILFLSALASLVLWVGLFFLVTHLFQPVNYYEKKIPSIIRLADQEGGALLDPALRSRLEEIVPREGILYRVVPLAGGTGYGTLSEGEVPKRTELIRNLNQSDQRNGYIYVYHPLVDSEEGLMGVLLLRYALSLVASNPTKGPLAIAFAVGFMAVPFVCLAGFSFWFGRRLEKRLTPAVHLLMDGAEKIEKSDLDFTLGQVGGSRELAAIGSAFERMRFALRSSLEKQWRIEQSRRDMVAALAHDLFTPLTLIQGHAEQLSKGQGHDEERKRRYVETIHTNADRAIRLLEEMQEATRLELPTFVLHGVPVEAGAFLKQKRDEYTTLCVMREIQLQTEFRDERKDRQQLFHLDERRLSQVLDNLMANAMRYTPAGGVIKWRCLIREGSLEMEIADSGPGLSEKDLRFLFDKFYRGDPARSLDQGHAGLGMFIVKTLVEKHGGWITAGNMPQGGACFRFRIRELDGERV</sequence>
<feature type="domain" description="Histidine kinase" evidence="13">
    <location>
        <begin position="261"/>
        <end position="483"/>
    </location>
</feature>
<keyword evidence="12" id="KW-1133">Transmembrane helix</keyword>
<evidence type="ECO:0000256" key="4">
    <source>
        <dbReference type="ARBA" id="ARBA00022475"/>
    </source>
</evidence>
<dbReference type="SMART" id="SM00388">
    <property type="entry name" value="HisKA"/>
    <property type="match status" value="1"/>
</dbReference>
<dbReference type="InterPro" id="IPR036097">
    <property type="entry name" value="HisK_dim/P_sf"/>
</dbReference>
<dbReference type="Proteomes" id="UP000617979">
    <property type="component" value="Unassembled WGS sequence"/>
</dbReference>
<keyword evidence="6" id="KW-0808">Transferase</keyword>
<reference evidence="16" key="1">
    <citation type="journal article" date="2019" name="Int. J. Syst. Evol. Microbiol.">
        <title>The Global Catalogue of Microorganisms (GCM) 10K type strain sequencing project: providing services to taxonomists for standard genome sequencing and annotation.</title>
        <authorList>
            <consortium name="The Broad Institute Genomics Platform"/>
            <consortium name="The Broad Institute Genome Sequencing Center for Infectious Disease"/>
            <person name="Wu L."/>
            <person name="Ma J."/>
        </authorList>
    </citation>
    <scope>NUCLEOTIDE SEQUENCE [LARGE SCALE GENOMIC DNA]</scope>
    <source>
        <strain evidence="16">CGMCC 1.12404</strain>
    </source>
</reference>
<evidence type="ECO:0000256" key="3">
    <source>
        <dbReference type="ARBA" id="ARBA00012438"/>
    </source>
</evidence>
<dbReference type="Pfam" id="PF00512">
    <property type="entry name" value="HisKA"/>
    <property type="match status" value="1"/>
</dbReference>
<dbReference type="Pfam" id="PF02518">
    <property type="entry name" value="HATPase_c"/>
    <property type="match status" value="1"/>
</dbReference>
<feature type="domain" description="HAMP" evidence="14">
    <location>
        <begin position="193"/>
        <end position="246"/>
    </location>
</feature>
<dbReference type="CDD" id="cd00075">
    <property type="entry name" value="HATPase"/>
    <property type="match status" value="1"/>
</dbReference>
<evidence type="ECO:0000259" key="14">
    <source>
        <dbReference type="PROSITE" id="PS50885"/>
    </source>
</evidence>
<keyword evidence="9" id="KW-0067">ATP-binding</keyword>
<accession>A0ABQ1GFA0</accession>
<dbReference type="PROSITE" id="PS50109">
    <property type="entry name" value="HIS_KIN"/>
    <property type="match status" value="1"/>
</dbReference>
<evidence type="ECO:0000256" key="9">
    <source>
        <dbReference type="ARBA" id="ARBA00022840"/>
    </source>
</evidence>
<dbReference type="InterPro" id="IPR004358">
    <property type="entry name" value="Sig_transdc_His_kin-like_C"/>
</dbReference>
<gene>
    <name evidence="15" type="ORF">GCM10007416_14680</name>
</gene>
<evidence type="ECO:0000259" key="13">
    <source>
        <dbReference type="PROSITE" id="PS50109"/>
    </source>
</evidence>
<dbReference type="PROSITE" id="PS50885">
    <property type="entry name" value="HAMP"/>
    <property type="match status" value="1"/>
</dbReference>
<dbReference type="InterPro" id="IPR003594">
    <property type="entry name" value="HATPase_dom"/>
</dbReference>
<dbReference type="SUPFAM" id="SSF55874">
    <property type="entry name" value="ATPase domain of HSP90 chaperone/DNA topoisomerase II/histidine kinase"/>
    <property type="match status" value="1"/>
</dbReference>
<keyword evidence="4" id="KW-1003">Cell membrane</keyword>
<dbReference type="RefSeq" id="WP_188431429.1">
    <property type="nucleotide sequence ID" value="NZ_BMEX01000004.1"/>
</dbReference>
<keyword evidence="11 12" id="KW-0472">Membrane</keyword>
<comment type="caution">
    <text evidence="15">The sequence shown here is derived from an EMBL/GenBank/DDBJ whole genome shotgun (WGS) entry which is preliminary data.</text>
</comment>
<dbReference type="PRINTS" id="PR00344">
    <property type="entry name" value="BCTRLSENSOR"/>
</dbReference>
<keyword evidence="10" id="KW-0902">Two-component regulatory system</keyword>
<dbReference type="SMART" id="SM00387">
    <property type="entry name" value="HATPase_c"/>
    <property type="match status" value="1"/>
</dbReference>
<keyword evidence="7" id="KW-0547">Nucleotide-binding</keyword>
<name>A0ABQ1GFA0_9BACL</name>
<keyword evidence="16" id="KW-1185">Reference proteome</keyword>
<dbReference type="Gene3D" id="6.10.340.10">
    <property type="match status" value="1"/>
</dbReference>
<dbReference type="PANTHER" id="PTHR45453">
    <property type="entry name" value="PHOSPHATE REGULON SENSOR PROTEIN PHOR"/>
    <property type="match status" value="1"/>
</dbReference>
<comment type="subcellular location">
    <subcellularLocation>
        <location evidence="2">Cell membrane</location>
        <topology evidence="2">Multi-pass membrane protein</topology>
    </subcellularLocation>
</comment>
<evidence type="ECO:0000256" key="10">
    <source>
        <dbReference type="ARBA" id="ARBA00023012"/>
    </source>
</evidence>
<dbReference type="Gene3D" id="3.30.565.10">
    <property type="entry name" value="Histidine kinase-like ATPase, C-terminal domain"/>
    <property type="match status" value="1"/>
</dbReference>
<dbReference type="InterPro" id="IPR005467">
    <property type="entry name" value="His_kinase_dom"/>
</dbReference>
<evidence type="ECO:0000313" key="16">
    <source>
        <dbReference type="Proteomes" id="UP000617979"/>
    </source>
</evidence>
<dbReference type="PANTHER" id="PTHR45453:SF1">
    <property type="entry name" value="PHOSPHATE REGULON SENSOR PROTEIN PHOR"/>
    <property type="match status" value="1"/>
</dbReference>
<dbReference type="Gene3D" id="1.10.287.130">
    <property type="match status" value="1"/>
</dbReference>
<feature type="transmembrane region" description="Helical" evidence="12">
    <location>
        <begin position="164"/>
        <end position="187"/>
    </location>
</feature>
<dbReference type="SUPFAM" id="SSF47384">
    <property type="entry name" value="Homodimeric domain of signal transducing histidine kinase"/>
    <property type="match status" value="1"/>
</dbReference>
<dbReference type="InterPro" id="IPR036890">
    <property type="entry name" value="HATPase_C_sf"/>
</dbReference>
<keyword evidence="12" id="KW-0812">Transmembrane</keyword>
<dbReference type="GO" id="GO:0016301">
    <property type="term" value="F:kinase activity"/>
    <property type="evidence" value="ECO:0007669"/>
    <property type="project" value="UniProtKB-KW"/>
</dbReference>
<organism evidence="15 16">
    <name type="scientific">Kroppenstedtia guangzhouensis</name>
    <dbReference type="NCBI Taxonomy" id="1274356"/>
    <lineage>
        <taxon>Bacteria</taxon>
        <taxon>Bacillati</taxon>
        <taxon>Bacillota</taxon>
        <taxon>Bacilli</taxon>
        <taxon>Bacillales</taxon>
        <taxon>Thermoactinomycetaceae</taxon>
        <taxon>Kroppenstedtia</taxon>
    </lineage>
</organism>
<dbReference type="InterPro" id="IPR050351">
    <property type="entry name" value="BphY/WalK/GraS-like"/>
</dbReference>
<evidence type="ECO:0000256" key="11">
    <source>
        <dbReference type="ARBA" id="ARBA00023136"/>
    </source>
</evidence>
<evidence type="ECO:0000256" key="1">
    <source>
        <dbReference type="ARBA" id="ARBA00000085"/>
    </source>
</evidence>
<evidence type="ECO:0000256" key="8">
    <source>
        <dbReference type="ARBA" id="ARBA00022777"/>
    </source>
</evidence>
<evidence type="ECO:0000313" key="15">
    <source>
        <dbReference type="EMBL" id="GGA42717.1"/>
    </source>
</evidence>
<dbReference type="InterPro" id="IPR003660">
    <property type="entry name" value="HAMP_dom"/>
</dbReference>
<evidence type="ECO:0000256" key="5">
    <source>
        <dbReference type="ARBA" id="ARBA00022553"/>
    </source>
</evidence>
<evidence type="ECO:0000256" key="7">
    <source>
        <dbReference type="ARBA" id="ARBA00022741"/>
    </source>
</evidence>